<dbReference type="KEGG" id="jre:109002066"/>
<sequence>MPCLSQMPTCLLPRPHTQPCLLLFPLARIVILRSSSTMASFQALSFRNFCSISFAIFFGVLTTMSVTDSLKDCSSNTAGLVIPTTPLVHFLERVQETALSTFGESQFDPKPYVDMSLKFDLSTAEAAFDKLPKSENGSISVEDLKGFMEKYLEGAGDDMVYVAPVDFVPEPEGFLPKVENAEVRAWALEVHGLWKNLSRKVSDEVLKRPELHTLLPLPKPVVIPGSRFREVYYWDSYWIIRGLLASKMYETAKAIVTNLIHLIEEYGHVLNGARAYCTNRSQPPLLSAMIHEIYRRTGDVQLVKKSLPSLVKEHHFWSSEIHKVTIRDAQSYNHTLNRYYAMWNQPRPESSTIDKQSASKITNISEKQKFYREVASTAESGWDFSTRWMRNHSGLTTLATTSVLPVDLNAFILRMELDIAFLAKVTGDERTTEHFLKASQARMKAFKSIFWNSEMGQWLDYWLNDSTCQEPQNWEACNQNQNVYASNFIPLWIESFYSDTALVKKVMKSFQSSGLLFPSGIATSLANSGQQWDFPNGWAPLQHMIVEGLARCGSKEARSLAEDIAVRWLRTNYVAYKKTGTMHEKYDVEKCGEFGGGGEYAPQTGFGWSNGVVLAFLEEFGWPQDRKIHC</sequence>
<dbReference type="PRINTS" id="PR00744">
    <property type="entry name" value="GLHYDRLASE37"/>
</dbReference>
<dbReference type="SUPFAM" id="SSF48208">
    <property type="entry name" value="Six-hairpin glycosidases"/>
    <property type="match status" value="1"/>
</dbReference>
<gene>
    <name evidence="6" type="primary">LOC109002066</name>
</gene>
<dbReference type="STRING" id="51240.A0A2I4FU64"/>
<keyword evidence="2 4" id="KW-0378">Hydrolase</keyword>
<evidence type="ECO:0000313" key="6">
    <source>
        <dbReference type="RefSeq" id="XP_018835196.2"/>
    </source>
</evidence>
<dbReference type="FunCoup" id="A0A2I4FU64">
    <property type="interactions" value="820"/>
</dbReference>
<comment type="similarity">
    <text evidence="1 4">Belongs to the glycosyl hydrolase 37 family.</text>
</comment>
<proteinExistence type="inferred from homology"/>
<evidence type="ECO:0000256" key="3">
    <source>
        <dbReference type="ARBA" id="ARBA00023295"/>
    </source>
</evidence>
<name>A0A2I4FU64_JUGRE</name>
<dbReference type="GeneID" id="109002066"/>
<organism evidence="5 6">
    <name type="scientific">Juglans regia</name>
    <name type="common">English walnut</name>
    <dbReference type="NCBI Taxonomy" id="51240"/>
    <lineage>
        <taxon>Eukaryota</taxon>
        <taxon>Viridiplantae</taxon>
        <taxon>Streptophyta</taxon>
        <taxon>Embryophyta</taxon>
        <taxon>Tracheophyta</taxon>
        <taxon>Spermatophyta</taxon>
        <taxon>Magnoliopsida</taxon>
        <taxon>eudicotyledons</taxon>
        <taxon>Gunneridae</taxon>
        <taxon>Pentapetalae</taxon>
        <taxon>rosids</taxon>
        <taxon>fabids</taxon>
        <taxon>Fagales</taxon>
        <taxon>Juglandaceae</taxon>
        <taxon>Juglans</taxon>
    </lineage>
</organism>
<protein>
    <recommendedName>
        <fullName evidence="4">Trehalase</fullName>
        <ecNumber evidence="4">3.2.1.28</ecNumber>
    </recommendedName>
    <alternativeName>
        <fullName evidence="4">Alpha-trehalose glucohydrolase</fullName>
    </alternativeName>
</protein>
<evidence type="ECO:0000313" key="5">
    <source>
        <dbReference type="Proteomes" id="UP000235220"/>
    </source>
</evidence>
<dbReference type="RefSeq" id="XP_018835196.2">
    <property type="nucleotide sequence ID" value="XM_018979651.2"/>
</dbReference>
<dbReference type="InterPro" id="IPR012341">
    <property type="entry name" value="6hp_glycosidase-like_sf"/>
</dbReference>
<dbReference type="GO" id="GO:0005993">
    <property type="term" value="P:trehalose catabolic process"/>
    <property type="evidence" value="ECO:0000318"/>
    <property type="project" value="GO_Central"/>
</dbReference>
<dbReference type="GO" id="GO:0005509">
    <property type="term" value="F:calcium ion binding"/>
    <property type="evidence" value="ECO:0007669"/>
    <property type="project" value="InterPro"/>
</dbReference>
<dbReference type="Gene3D" id="1.50.10.10">
    <property type="match status" value="1"/>
</dbReference>
<reference evidence="6" key="1">
    <citation type="submission" date="2025-08" db="UniProtKB">
        <authorList>
            <consortium name="RefSeq"/>
        </authorList>
    </citation>
    <scope>IDENTIFICATION</scope>
    <source>
        <tissue evidence="6">Leaves</tissue>
    </source>
</reference>
<evidence type="ECO:0000256" key="4">
    <source>
        <dbReference type="RuleBase" id="RU361180"/>
    </source>
</evidence>
<keyword evidence="5" id="KW-1185">Reference proteome</keyword>
<comment type="catalytic activity">
    <reaction evidence="4">
        <text>alpha,alpha-trehalose + H2O = alpha-D-glucose + beta-D-glucose</text>
        <dbReference type="Rhea" id="RHEA:32675"/>
        <dbReference type="ChEBI" id="CHEBI:15377"/>
        <dbReference type="ChEBI" id="CHEBI:15903"/>
        <dbReference type="ChEBI" id="CHEBI:16551"/>
        <dbReference type="ChEBI" id="CHEBI:17925"/>
        <dbReference type="EC" id="3.2.1.28"/>
    </reaction>
</comment>
<dbReference type="PROSITE" id="PS50222">
    <property type="entry name" value="EF_HAND_2"/>
    <property type="match status" value="1"/>
</dbReference>
<dbReference type="OrthoDB" id="3542292at2759"/>
<evidence type="ECO:0000256" key="2">
    <source>
        <dbReference type="ARBA" id="ARBA00022801"/>
    </source>
</evidence>
<accession>A0A2I4FU64</accession>
<dbReference type="EC" id="3.2.1.28" evidence="4"/>
<dbReference type="PANTHER" id="PTHR23403">
    <property type="entry name" value="TREHALASE"/>
    <property type="match status" value="1"/>
</dbReference>
<dbReference type="InterPro" id="IPR001661">
    <property type="entry name" value="Glyco_hydro_37"/>
</dbReference>
<dbReference type="AlphaFoldDB" id="A0A2I4FU64"/>
<keyword evidence="3 4" id="KW-0326">Glycosidase</keyword>
<dbReference type="PANTHER" id="PTHR23403:SF1">
    <property type="entry name" value="TREHALASE"/>
    <property type="match status" value="1"/>
</dbReference>
<dbReference type="InterPro" id="IPR018232">
    <property type="entry name" value="Glyco_hydro_37_CS"/>
</dbReference>
<dbReference type="InterPro" id="IPR008928">
    <property type="entry name" value="6-hairpin_glycosidase_sf"/>
</dbReference>
<dbReference type="InterPro" id="IPR002048">
    <property type="entry name" value="EF_hand_dom"/>
</dbReference>
<evidence type="ECO:0000256" key="1">
    <source>
        <dbReference type="ARBA" id="ARBA00005615"/>
    </source>
</evidence>
<dbReference type="PROSITE" id="PS00928">
    <property type="entry name" value="TREHALASE_2"/>
    <property type="match status" value="1"/>
</dbReference>
<dbReference type="Pfam" id="PF01204">
    <property type="entry name" value="Trehalase"/>
    <property type="match status" value="1"/>
</dbReference>
<dbReference type="Gramene" id="Jr02_15550_p1">
    <property type="protein sequence ID" value="cds.Jr02_15550_p1"/>
    <property type="gene ID" value="Jr02_15550"/>
</dbReference>
<dbReference type="GO" id="GO:0004555">
    <property type="term" value="F:alpha,alpha-trehalase activity"/>
    <property type="evidence" value="ECO:0000318"/>
    <property type="project" value="GO_Central"/>
</dbReference>
<dbReference type="Proteomes" id="UP000235220">
    <property type="component" value="Chromosome 2"/>
</dbReference>